<dbReference type="EMBL" id="JAFNEN010000003">
    <property type="protein sequence ID" value="KAG8201708.1"/>
    <property type="molecule type" value="Genomic_DNA"/>
</dbReference>
<dbReference type="Proteomes" id="UP000827092">
    <property type="component" value="Unassembled WGS sequence"/>
</dbReference>
<name>A0AAV6W2G7_9ARAC</name>
<keyword evidence="1" id="KW-0812">Transmembrane</keyword>
<protein>
    <submittedName>
        <fullName evidence="2">Uncharacterized protein</fullName>
    </submittedName>
</protein>
<organism evidence="2 3">
    <name type="scientific">Oedothorax gibbosus</name>
    <dbReference type="NCBI Taxonomy" id="931172"/>
    <lineage>
        <taxon>Eukaryota</taxon>
        <taxon>Metazoa</taxon>
        <taxon>Ecdysozoa</taxon>
        <taxon>Arthropoda</taxon>
        <taxon>Chelicerata</taxon>
        <taxon>Arachnida</taxon>
        <taxon>Araneae</taxon>
        <taxon>Araneomorphae</taxon>
        <taxon>Entelegynae</taxon>
        <taxon>Araneoidea</taxon>
        <taxon>Linyphiidae</taxon>
        <taxon>Erigoninae</taxon>
        <taxon>Oedothorax</taxon>
    </lineage>
</organism>
<keyword evidence="1" id="KW-0472">Membrane</keyword>
<comment type="caution">
    <text evidence="2">The sequence shown here is derived from an EMBL/GenBank/DDBJ whole genome shotgun (WGS) entry which is preliminary data.</text>
</comment>
<reference evidence="2 3" key="1">
    <citation type="journal article" date="2022" name="Nat. Ecol. Evol.">
        <title>A masculinizing supergene underlies an exaggerated male reproductive morph in a spider.</title>
        <authorList>
            <person name="Hendrickx F."/>
            <person name="De Corte Z."/>
            <person name="Sonet G."/>
            <person name="Van Belleghem S.M."/>
            <person name="Kostlbacher S."/>
            <person name="Vangestel C."/>
        </authorList>
    </citation>
    <scope>NUCLEOTIDE SEQUENCE [LARGE SCALE GENOMIC DNA]</scope>
    <source>
        <strain evidence="2">W744_W776</strain>
    </source>
</reference>
<dbReference type="AlphaFoldDB" id="A0AAV6W2G7"/>
<keyword evidence="3" id="KW-1185">Reference proteome</keyword>
<evidence type="ECO:0000313" key="3">
    <source>
        <dbReference type="Proteomes" id="UP000827092"/>
    </source>
</evidence>
<sequence>MPRGSEILKDEIIKVLDLKLKVRSRRGKKINFVVAFIILAAFLFTRRISFTLSSTGTIDLEEERKRTNHLLEEFLHSLRRTRRKRKWGRILSFKRISFTLSSTGTIGGEEETRRVRERNPII</sequence>
<evidence type="ECO:0000256" key="1">
    <source>
        <dbReference type="SAM" id="Phobius"/>
    </source>
</evidence>
<accession>A0AAV6W2G7</accession>
<proteinExistence type="predicted"/>
<feature type="transmembrane region" description="Helical" evidence="1">
    <location>
        <begin position="30"/>
        <end position="48"/>
    </location>
</feature>
<evidence type="ECO:0000313" key="2">
    <source>
        <dbReference type="EMBL" id="KAG8201708.1"/>
    </source>
</evidence>
<keyword evidence="1" id="KW-1133">Transmembrane helix</keyword>
<gene>
    <name evidence="2" type="ORF">JTE90_012772</name>
</gene>